<dbReference type="FunFam" id="3.40.50.300:FF:001361">
    <property type="entry name" value="AAA family ATPase"/>
    <property type="match status" value="1"/>
</dbReference>
<evidence type="ECO:0000259" key="2">
    <source>
        <dbReference type="PROSITE" id="PS50532"/>
    </source>
</evidence>
<gene>
    <name evidence="3" type="ORF">KPSA1_02201</name>
</gene>
<dbReference type="PROSITE" id="PS50532">
    <property type="entry name" value="HTH_IS408"/>
    <property type="match status" value="1"/>
</dbReference>
<reference evidence="3 4" key="1">
    <citation type="submission" date="2018-04" db="EMBL/GenBank/DDBJ databases">
        <title>Draft genome sequence of Pseudomonas syringae pv. actinidiae biovar 1 strains isolated from kiwifruit in Kagawa prefecture.</title>
        <authorList>
            <person name="Tabuchi M."/>
            <person name="Saito M."/>
            <person name="Fujiwara S."/>
            <person name="Sasa N."/>
            <person name="Akimitsu K."/>
            <person name="Gomi K."/>
            <person name="Konishi-Sugita S."/>
            <person name="Hamano K."/>
            <person name="Kataoka I."/>
        </authorList>
    </citation>
    <scope>NUCLEOTIDE SEQUENCE [LARGE SCALE GENOMIC DNA]</scope>
    <source>
        <strain evidence="3 4">MAFF212206</strain>
    </source>
</reference>
<proteinExistence type="inferred from homology"/>
<dbReference type="SMART" id="SM00382">
    <property type="entry name" value="AAA"/>
    <property type="match status" value="1"/>
</dbReference>
<sequence length="315" mass="35677">MRKIREVLRLKFDAGLSVRKIAASLRISSGSAGNYLHRFNACGLSWPTSLSDAELERRLFPPTPTVPSDQRPMPDWAWVHAELRRPGVTLALLWQEYRLTHPQGFQYSWFCEHYRLWAAKVDVVMRQELRHNACLEDIDYRSPRGLDKALILQLGSGQWLRDGLNLIIGGPTGVGKTWLACALAHKACRDGYSVRYLRLPRLMEELGLAHGDGRFAKLMAGYAKTDLLILDDWGLAPFTAAQRRDMLELLDDRYGNRSTLVTSQMPVDKWHALIGDPTLGDAILDRLVHNAYRIELKGESMRRRATKLTAAGTSD</sequence>
<evidence type="ECO:0000313" key="3">
    <source>
        <dbReference type="EMBL" id="GBH08818.1"/>
    </source>
</evidence>
<dbReference type="PANTHER" id="PTHR30050">
    <property type="entry name" value="CHROMOSOMAL REPLICATION INITIATOR PROTEIN DNAA"/>
    <property type="match status" value="1"/>
</dbReference>
<comment type="similarity">
    <text evidence="1">Belongs to the IS21/IS1162 putative ATP-binding protein family.</text>
</comment>
<dbReference type="Gene3D" id="3.40.50.300">
    <property type="entry name" value="P-loop containing nucleotide triphosphate hydrolases"/>
    <property type="match status" value="1"/>
</dbReference>
<dbReference type="CDD" id="cd00009">
    <property type="entry name" value="AAA"/>
    <property type="match status" value="1"/>
</dbReference>
<dbReference type="InterPro" id="IPR017895">
    <property type="entry name" value="HTH_IS408/IS1162_type"/>
</dbReference>
<dbReference type="InterPro" id="IPR027417">
    <property type="entry name" value="P-loop_NTPase"/>
</dbReference>
<dbReference type="GO" id="GO:0005524">
    <property type="term" value="F:ATP binding"/>
    <property type="evidence" value="ECO:0007669"/>
    <property type="project" value="InterPro"/>
</dbReference>
<evidence type="ECO:0000256" key="1">
    <source>
        <dbReference type="ARBA" id="ARBA00008059"/>
    </source>
</evidence>
<dbReference type="InterPro" id="IPR003593">
    <property type="entry name" value="AAA+_ATPase"/>
</dbReference>
<dbReference type="EMBL" id="BGJZ01000101">
    <property type="protein sequence ID" value="GBH08818.1"/>
    <property type="molecule type" value="Genomic_DNA"/>
</dbReference>
<dbReference type="GO" id="GO:0006260">
    <property type="term" value="P:DNA replication"/>
    <property type="evidence" value="ECO:0007669"/>
    <property type="project" value="TreeGrafter"/>
</dbReference>
<dbReference type="InterPro" id="IPR002611">
    <property type="entry name" value="IstB_ATP-bd"/>
</dbReference>
<feature type="domain" description="HTH IS408-type" evidence="2">
    <location>
        <begin position="4"/>
        <end position="83"/>
    </location>
</feature>
<accession>A0A2V0QE65</accession>
<protein>
    <submittedName>
        <fullName evidence="3">DNA replication protein DnaC</fullName>
    </submittedName>
</protein>
<dbReference type="AlphaFoldDB" id="A0A2V0QE65"/>
<dbReference type="SUPFAM" id="SSF52540">
    <property type="entry name" value="P-loop containing nucleoside triphosphate hydrolases"/>
    <property type="match status" value="1"/>
</dbReference>
<dbReference type="RefSeq" id="WP_110459594.1">
    <property type="nucleotide sequence ID" value="NZ_BGJZ01000101.1"/>
</dbReference>
<dbReference type="NCBIfam" id="NF038214">
    <property type="entry name" value="IS21_help_AAA"/>
    <property type="match status" value="1"/>
</dbReference>
<organism evidence="3 4">
    <name type="scientific">Pseudomonas syringae pv. actinidiae</name>
    <dbReference type="NCBI Taxonomy" id="103796"/>
    <lineage>
        <taxon>Bacteria</taxon>
        <taxon>Pseudomonadati</taxon>
        <taxon>Pseudomonadota</taxon>
        <taxon>Gammaproteobacteria</taxon>
        <taxon>Pseudomonadales</taxon>
        <taxon>Pseudomonadaceae</taxon>
        <taxon>Pseudomonas</taxon>
        <taxon>Pseudomonas syringae</taxon>
    </lineage>
</organism>
<name>A0A2V0QE65_PSESF</name>
<comment type="caution">
    <text evidence="3">The sequence shown here is derived from an EMBL/GenBank/DDBJ whole genome shotgun (WGS) entry which is preliminary data.</text>
</comment>
<dbReference type="Proteomes" id="UP000247480">
    <property type="component" value="Unassembled WGS sequence"/>
</dbReference>
<dbReference type="PANTHER" id="PTHR30050:SF4">
    <property type="entry name" value="ATP-BINDING PROTEIN RV3427C IN INSERTION SEQUENCE-RELATED"/>
    <property type="match status" value="1"/>
</dbReference>
<dbReference type="Pfam" id="PF01695">
    <property type="entry name" value="IstB_IS21"/>
    <property type="match status" value="1"/>
</dbReference>
<dbReference type="InterPro" id="IPR047661">
    <property type="entry name" value="IstB"/>
</dbReference>
<evidence type="ECO:0000313" key="4">
    <source>
        <dbReference type="Proteomes" id="UP000247480"/>
    </source>
</evidence>